<keyword evidence="2" id="KW-1185">Reference proteome</keyword>
<organism evidence="1 2">
    <name type="scientific">Senna tora</name>
    <dbReference type="NCBI Taxonomy" id="362788"/>
    <lineage>
        <taxon>Eukaryota</taxon>
        <taxon>Viridiplantae</taxon>
        <taxon>Streptophyta</taxon>
        <taxon>Embryophyta</taxon>
        <taxon>Tracheophyta</taxon>
        <taxon>Spermatophyta</taxon>
        <taxon>Magnoliopsida</taxon>
        <taxon>eudicotyledons</taxon>
        <taxon>Gunneridae</taxon>
        <taxon>Pentapetalae</taxon>
        <taxon>rosids</taxon>
        <taxon>fabids</taxon>
        <taxon>Fabales</taxon>
        <taxon>Fabaceae</taxon>
        <taxon>Caesalpinioideae</taxon>
        <taxon>Cassia clade</taxon>
        <taxon>Senna</taxon>
    </lineage>
</organism>
<dbReference type="Proteomes" id="UP000634136">
    <property type="component" value="Unassembled WGS sequence"/>
</dbReference>
<proteinExistence type="predicted"/>
<reference evidence="1" key="1">
    <citation type="submission" date="2020-09" db="EMBL/GenBank/DDBJ databases">
        <title>Genome-Enabled Discovery of Anthraquinone Biosynthesis in Senna tora.</title>
        <authorList>
            <person name="Kang S.-H."/>
            <person name="Pandey R.P."/>
            <person name="Lee C.-M."/>
            <person name="Sim J.-S."/>
            <person name="Jeong J.-T."/>
            <person name="Choi B.-S."/>
            <person name="Jung M."/>
            <person name="Ginzburg D."/>
            <person name="Zhao K."/>
            <person name="Won S.Y."/>
            <person name="Oh T.-J."/>
            <person name="Yu Y."/>
            <person name="Kim N.-H."/>
            <person name="Lee O.R."/>
            <person name="Lee T.-H."/>
            <person name="Bashyal P."/>
            <person name="Kim T.-S."/>
            <person name="Lee W.-H."/>
            <person name="Kawkins C."/>
            <person name="Kim C.-K."/>
            <person name="Kim J.S."/>
            <person name="Ahn B.O."/>
            <person name="Rhee S.Y."/>
            <person name="Sohng J.K."/>
        </authorList>
    </citation>
    <scope>NUCLEOTIDE SEQUENCE</scope>
    <source>
        <tissue evidence="1">Leaf</tissue>
    </source>
</reference>
<evidence type="ECO:0000313" key="2">
    <source>
        <dbReference type="Proteomes" id="UP000634136"/>
    </source>
</evidence>
<comment type="caution">
    <text evidence="1">The sequence shown here is derived from an EMBL/GenBank/DDBJ whole genome shotgun (WGS) entry which is preliminary data.</text>
</comment>
<sequence length="48" mass="5555">MALMQPVDVEGLGLHDYFEDVKKRPIMEDMKFVVLVIDKPMDFSAIKN</sequence>
<accession>A0A834WI09</accession>
<protein>
    <submittedName>
        <fullName evidence="1">Transcription factor GTE6-like isoform X1</fullName>
    </submittedName>
</protein>
<dbReference type="AlphaFoldDB" id="A0A834WI09"/>
<gene>
    <name evidence="1" type="ORF">G2W53_025556</name>
</gene>
<name>A0A834WI09_9FABA</name>
<dbReference type="EMBL" id="JAAIUW010000008">
    <property type="protein sequence ID" value="KAF7820101.1"/>
    <property type="molecule type" value="Genomic_DNA"/>
</dbReference>
<evidence type="ECO:0000313" key="1">
    <source>
        <dbReference type="EMBL" id="KAF7820101.1"/>
    </source>
</evidence>